<protein>
    <submittedName>
        <fullName evidence="1">Putative pre-mRNA-splicing factor ATP-dependent RNA helicase DHX16 isoform X1</fullName>
    </submittedName>
</protein>
<keyword evidence="1" id="KW-0378">Hydrolase</keyword>
<organism evidence="1 2">
    <name type="scientific">Carex littledalei</name>
    <dbReference type="NCBI Taxonomy" id="544730"/>
    <lineage>
        <taxon>Eukaryota</taxon>
        <taxon>Viridiplantae</taxon>
        <taxon>Streptophyta</taxon>
        <taxon>Embryophyta</taxon>
        <taxon>Tracheophyta</taxon>
        <taxon>Spermatophyta</taxon>
        <taxon>Magnoliopsida</taxon>
        <taxon>Liliopsida</taxon>
        <taxon>Poales</taxon>
        <taxon>Cyperaceae</taxon>
        <taxon>Cyperoideae</taxon>
        <taxon>Cariceae</taxon>
        <taxon>Carex</taxon>
        <taxon>Carex subgen. Euthyceras</taxon>
    </lineage>
</organism>
<comment type="caution">
    <text evidence="1">The sequence shown here is derived from an EMBL/GenBank/DDBJ whole genome shotgun (WGS) entry which is preliminary data.</text>
</comment>
<keyword evidence="1" id="KW-0067">ATP-binding</keyword>
<name>A0A833VZ60_9POAL</name>
<reference evidence="1" key="1">
    <citation type="submission" date="2020-01" db="EMBL/GenBank/DDBJ databases">
        <title>Genome sequence of Kobresia littledalei, the first chromosome-level genome in the family Cyperaceae.</title>
        <authorList>
            <person name="Qu G."/>
        </authorList>
    </citation>
    <scope>NUCLEOTIDE SEQUENCE</scope>
    <source>
        <strain evidence="1">C.B.Clarke</strain>
        <tissue evidence="1">Leaf</tissue>
    </source>
</reference>
<gene>
    <name evidence="1" type="ORF">FCM35_KLT00156</name>
</gene>
<keyword evidence="1" id="KW-0347">Helicase</keyword>
<dbReference type="EMBL" id="SWLB01000001">
    <property type="protein sequence ID" value="KAF3341518.1"/>
    <property type="molecule type" value="Genomic_DNA"/>
</dbReference>
<proteinExistence type="predicted"/>
<keyword evidence="1" id="KW-0547">Nucleotide-binding</keyword>
<evidence type="ECO:0000313" key="1">
    <source>
        <dbReference type="EMBL" id="KAF3341518.1"/>
    </source>
</evidence>
<dbReference type="AlphaFoldDB" id="A0A833VZ60"/>
<dbReference type="Proteomes" id="UP000623129">
    <property type="component" value="Unassembled WGS sequence"/>
</dbReference>
<accession>A0A833VZ60</accession>
<evidence type="ECO:0000313" key="2">
    <source>
        <dbReference type="Proteomes" id="UP000623129"/>
    </source>
</evidence>
<sequence>MEDEIRDAEYIFEGVKLTEAEERVLRYKKEIYELAKKHLEEDDNDEYEMPDVYDIDGGIHQEERFSVATQRYQLVP</sequence>
<dbReference type="OrthoDB" id="10253254at2759"/>
<dbReference type="GO" id="GO:0004386">
    <property type="term" value="F:helicase activity"/>
    <property type="evidence" value="ECO:0007669"/>
    <property type="project" value="UniProtKB-KW"/>
</dbReference>
<keyword evidence="2" id="KW-1185">Reference proteome</keyword>